<protein>
    <recommendedName>
        <fullName evidence="2">SF4 helicase domain-containing protein</fullName>
    </recommendedName>
</protein>
<comment type="caution">
    <text evidence="3">The sequence shown here is derived from an EMBL/GenBank/DDBJ whole genome shotgun (WGS) entry which is preliminary data.</text>
</comment>
<keyword evidence="4" id="KW-1185">Reference proteome</keyword>
<proteinExistence type="predicted"/>
<evidence type="ECO:0000313" key="3">
    <source>
        <dbReference type="EMBL" id="CAD8052271.1"/>
    </source>
</evidence>
<feature type="region of interest" description="Disordered" evidence="1">
    <location>
        <begin position="975"/>
        <end position="998"/>
    </location>
</feature>
<feature type="region of interest" description="Disordered" evidence="1">
    <location>
        <begin position="723"/>
        <end position="764"/>
    </location>
</feature>
<dbReference type="InterPro" id="IPR034154">
    <property type="entry name" value="TOPRIM_DnaG/twinkle"/>
</dbReference>
<feature type="compositionally biased region" description="Basic residues" evidence="1">
    <location>
        <begin position="976"/>
        <end position="992"/>
    </location>
</feature>
<dbReference type="InterPro" id="IPR027032">
    <property type="entry name" value="Twinkle-like"/>
</dbReference>
<dbReference type="Pfam" id="PF13155">
    <property type="entry name" value="Toprim_2"/>
    <property type="match status" value="1"/>
</dbReference>
<dbReference type="AlphaFoldDB" id="A0A8S1KDB4"/>
<dbReference type="PROSITE" id="PS51199">
    <property type="entry name" value="SF4_HELICASE"/>
    <property type="match status" value="1"/>
</dbReference>
<accession>A0A8S1KDB4</accession>
<feature type="domain" description="SF4 helicase" evidence="2">
    <location>
        <begin position="449"/>
        <end position="696"/>
    </location>
</feature>
<name>A0A8S1KDB4_PARPR</name>
<dbReference type="EMBL" id="CAJJDM010000016">
    <property type="protein sequence ID" value="CAD8052271.1"/>
    <property type="molecule type" value="Genomic_DNA"/>
</dbReference>
<organism evidence="3 4">
    <name type="scientific">Paramecium primaurelia</name>
    <dbReference type="NCBI Taxonomy" id="5886"/>
    <lineage>
        <taxon>Eukaryota</taxon>
        <taxon>Sar</taxon>
        <taxon>Alveolata</taxon>
        <taxon>Ciliophora</taxon>
        <taxon>Intramacronucleata</taxon>
        <taxon>Oligohymenophorea</taxon>
        <taxon>Peniculida</taxon>
        <taxon>Parameciidae</taxon>
        <taxon>Paramecium</taxon>
    </lineage>
</organism>
<gene>
    <name evidence="3" type="ORF">PPRIM_AZ9-3.1.T0190099</name>
</gene>
<dbReference type="PANTHER" id="PTHR12873">
    <property type="entry name" value="T7-LIKE MITOCHONDRIAL DNA HELICASE"/>
    <property type="match status" value="1"/>
</dbReference>
<dbReference type="GO" id="GO:0003697">
    <property type="term" value="F:single-stranded DNA binding"/>
    <property type="evidence" value="ECO:0007669"/>
    <property type="project" value="InterPro"/>
</dbReference>
<dbReference type="InterPro" id="IPR007694">
    <property type="entry name" value="DNA_helicase_DnaB-like_C"/>
</dbReference>
<dbReference type="Proteomes" id="UP000688137">
    <property type="component" value="Unassembled WGS sequence"/>
</dbReference>
<evidence type="ECO:0000259" key="2">
    <source>
        <dbReference type="PROSITE" id="PS51199"/>
    </source>
</evidence>
<reference evidence="3" key="1">
    <citation type="submission" date="2021-01" db="EMBL/GenBank/DDBJ databases">
        <authorList>
            <consortium name="Genoscope - CEA"/>
            <person name="William W."/>
        </authorList>
    </citation>
    <scope>NUCLEOTIDE SEQUENCE</scope>
</reference>
<dbReference type="GO" id="GO:0005524">
    <property type="term" value="F:ATP binding"/>
    <property type="evidence" value="ECO:0007669"/>
    <property type="project" value="InterPro"/>
</dbReference>
<dbReference type="PANTHER" id="PTHR12873:SF0">
    <property type="entry name" value="TWINKLE MTDNA HELICASE"/>
    <property type="match status" value="1"/>
</dbReference>
<dbReference type="OMA" id="CFRATCQ"/>
<dbReference type="GO" id="GO:0006260">
    <property type="term" value="P:DNA replication"/>
    <property type="evidence" value="ECO:0007669"/>
    <property type="project" value="InterPro"/>
</dbReference>
<dbReference type="GO" id="GO:0043139">
    <property type="term" value="F:5'-3' DNA helicase activity"/>
    <property type="evidence" value="ECO:0007669"/>
    <property type="project" value="InterPro"/>
</dbReference>
<dbReference type="Pfam" id="PF13481">
    <property type="entry name" value="AAA_25"/>
    <property type="match status" value="1"/>
</dbReference>
<dbReference type="CDD" id="cd01029">
    <property type="entry name" value="TOPRIM_primases"/>
    <property type="match status" value="1"/>
</dbReference>
<evidence type="ECO:0000256" key="1">
    <source>
        <dbReference type="SAM" id="MobiDB-lite"/>
    </source>
</evidence>
<dbReference type="CDD" id="cd01122">
    <property type="entry name" value="Twinkle_C"/>
    <property type="match status" value="1"/>
</dbReference>
<evidence type="ECO:0000313" key="4">
    <source>
        <dbReference type="Proteomes" id="UP000688137"/>
    </source>
</evidence>
<sequence length="998" mass="116192">MRRVARIAQSMIKNRMLQSLQQKIVYHFDDNYNKFYKEKNENLIHPTYTSKHFKVSSSSIVQYLEDKKMEHKIQGKYVQLRYCPFCPKHNIENPSNQYVMGINLENGSYNCFRATCQAKGSWFDFKNFMNGNLNNQQQQNQQSLQQQPTQKLNIFEYHQYYERLKLQEPKIVYDYLTGDDWENNQRGIKDDVLKLYLIGIDITEIYDPQQGTYIQAPLIYFPMFRYRNQHEKNKLIQKALKQKKDEVLAEQVMSEETKQNIRSQLDNQFDNLQYELVSCKIRAAGKDLKHIQKIEPMNAAKGIFGMHLLKQDSTQVILTEGEFDAMAAYQMTNIPAISLPYGINHIPAYLIEWLDQFEKLNDIIIWVDDDNPGRINSQKIARKLGNARTRVVQPSLIDLHDYPKDANDCLRYYQDKVMTYIDQSKCLLKKNITQFTDFKQLTKNRILNFELSKGTQSQTFRTYNNTTKGLRTGEFTILTGPTGSGKTTFLSQLSLDFCKEGITTLWGSFEIKTDRLAEHQLLQAYKTDLIKQKDLVDVAIQKFENEMPIYYMNFYGSTDLDQIIDTIEYAIYEYNVTHVCLDNLQFMMGTQVGGNRKFDYQDEIIEKFRRLTSNNDIHLTLVIHPRKVDENEDLTIASIFGSAKATQEADNVFIIQNRPRYRVFEIKKNRYDGEVGRVGLGFDANVKSFFELSSTEVKELNEEKTTILDIINKRKQEGRHFKQEITINDKNGNNDGGNNEGGSPNKGGNHNNNNNNNNPKISKNDNLNAQKIILENIDITEQNIFKDQHDDEEDQMAQLEKMTLQYANQQISEIIINEKPVKLALDDIEDIEKIDKVDNSIDNLSIEINVDEKKQVHQDNINNSDTYLSQSNIIRECEKCVNPSNDYLEIWKFDQDSDYGLEPKIGQYELKQDQAQPDNNQTHFNSNEFALFNTDPLNKFAAQKINKELDQISLSDEFQSIDDQIELTNQFTNSKSKSKRASFIHIGSKKPSKQQLDL</sequence>
<feature type="compositionally biased region" description="Low complexity" evidence="1">
    <location>
        <begin position="741"/>
        <end position="764"/>
    </location>
</feature>